<comment type="caution">
    <text evidence="2">The sequence shown here is derived from an EMBL/GenBank/DDBJ whole genome shotgun (WGS) entry which is preliminary data.</text>
</comment>
<dbReference type="EMBL" id="BBQY01000001">
    <property type="protein sequence ID" value="GBH29684.1"/>
    <property type="molecule type" value="Genomic_DNA"/>
</dbReference>
<dbReference type="AlphaFoldDB" id="A0A401IZ55"/>
<evidence type="ECO:0000256" key="1">
    <source>
        <dbReference type="SAM" id="MobiDB-lite"/>
    </source>
</evidence>
<keyword evidence="3" id="KW-1185">Reference proteome</keyword>
<feature type="region of interest" description="Disordered" evidence="1">
    <location>
        <begin position="140"/>
        <end position="159"/>
    </location>
</feature>
<proteinExistence type="predicted"/>
<reference evidence="2 3" key="1">
    <citation type="submission" date="2014-12" db="EMBL/GenBank/DDBJ databases">
        <title>Whole genome sequencing of Sphingobium xenophagum OW59.</title>
        <authorList>
            <person name="Ohta Y."/>
            <person name="Nishi S."/>
            <person name="Hatada Y."/>
        </authorList>
    </citation>
    <scope>NUCLEOTIDE SEQUENCE [LARGE SCALE GENOMIC DNA]</scope>
    <source>
        <strain evidence="2 3">OW59</strain>
    </source>
</reference>
<feature type="region of interest" description="Disordered" evidence="1">
    <location>
        <begin position="97"/>
        <end position="131"/>
    </location>
</feature>
<dbReference type="Proteomes" id="UP000290975">
    <property type="component" value="Unassembled WGS sequence"/>
</dbReference>
<evidence type="ECO:0000313" key="3">
    <source>
        <dbReference type="Proteomes" id="UP000290975"/>
    </source>
</evidence>
<sequence>MGVINHPTFPPAAAALIAARLLDKHSPGEIGAAIEVLIDVLDLMGGDPDAENATDLEDDFALSPIAIDYVDRGPGCAISDQDAGAWIEWTTMRGSQKRGLNILAGQEDDEDDDPPEQDDHEGQCDEDGINTAFDTVRFTTGASGPGCAISDEGGEEEAQ</sequence>
<protein>
    <submittedName>
        <fullName evidence="2">Uncharacterized protein</fullName>
    </submittedName>
</protein>
<organism evidence="2 3">
    <name type="scientific">Sphingobium xenophagum</name>
    <dbReference type="NCBI Taxonomy" id="121428"/>
    <lineage>
        <taxon>Bacteria</taxon>
        <taxon>Pseudomonadati</taxon>
        <taxon>Pseudomonadota</taxon>
        <taxon>Alphaproteobacteria</taxon>
        <taxon>Sphingomonadales</taxon>
        <taxon>Sphingomonadaceae</taxon>
        <taxon>Sphingobium</taxon>
    </lineage>
</organism>
<dbReference type="RefSeq" id="WP_130752092.1">
    <property type="nucleotide sequence ID" value="NZ_BBQY01000001.1"/>
</dbReference>
<name>A0A401IZ55_SPHXE</name>
<evidence type="ECO:0000313" key="2">
    <source>
        <dbReference type="EMBL" id="GBH29684.1"/>
    </source>
</evidence>
<gene>
    <name evidence="2" type="ORF">MBESOW_P0938</name>
</gene>
<accession>A0A401IZ55</accession>
<feature type="compositionally biased region" description="Acidic residues" evidence="1">
    <location>
        <begin position="106"/>
        <end position="128"/>
    </location>
</feature>